<dbReference type="NCBIfam" id="TIGR00521">
    <property type="entry name" value="coaBC_dfp"/>
    <property type="match status" value="1"/>
</dbReference>
<dbReference type="InterPro" id="IPR005252">
    <property type="entry name" value="CoaBC"/>
</dbReference>
<evidence type="ECO:0000256" key="2">
    <source>
        <dbReference type="ARBA" id="ARBA00023239"/>
    </source>
</evidence>
<dbReference type="EMBL" id="JAUCGM010000190">
    <property type="protein sequence ID" value="MDM8562535.1"/>
    <property type="molecule type" value="Genomic_DNA"/>
</dbReference>
<dbReference type="InterPro" id="IPR035929">
    <property type="entry name" value="CoaB-like_sf"/>
</dbReference>
<dbReference type="InterPro" id="IPR003382">
    <property type="entry name" value="Flavoprotein"/>
</dbReference>
<dbReference type="EC" id="6.3.2.5" evidence="5"/>
<sequence>TPLTLQALSGQRVHTDLLDADAEMAMGHIELARWAEMVLIAPITADFLAKLTYGHADDLLSAICLATTAPLIVAPAMNQQMWQNPITQENAQCLQQRGVKILGPASGSQACGETGTGRMLEPLELVQFLQNEFKSGPLQGKKVLITAGPTREDIDPVRFISNRSSGRMGYAIATAAATFGAEVTLISGPVSLSPPQNVQTLSVYSSQEMYEAVMAHISTSDIFIAAAAVADYRPVQQATQKMKKNEAHLQLTLERTPDILAQVASLPTPPFTVGFAAETEHLAEYARSKLEKKKLDMIAANLVGIEGIGFDSEENALSVFWADGCIELPRNSKKVLANQLVEIIMQRYLLMVNG</sequence>
<protein>
    <submittedName>
        <fullName evidence="5">Bifunctional phosphopantothenoylcysteine decarboxylase/phosphopantothenate--cysteine ligase CoaBC</fullName>
        <ecNumber evidence="5">4.1.1.36</ecNumber>
        <ecNumber evidence="5">6.3.2.5</ecNumber>
    </submittedName>
</protein>
<gene>
    <name evidence="5" type="primary">coaBC</name>
    <name evidence="5" type="ORF">QUF54_04195</name>
</gene>
<dbReference type="Gene3D" id="3.40.50.10300">
    <property type="entry name" value="CoaB-like"/>
    <property type="match status" value="1"/>
</dbReference>
<keyword evidence="2 5" id="KW-0456">Lyase</keyword>
<dbReference type="SUPFAM" id="SSF52507">
    <property type="entry name" value="Homo-oligomeric flavin-containing Cys decarboxylases, HFCD"/>
    <property type="match status" value="1"/>
</dbReference>
<evidence type="ECO:0000313" key="5">
    <source>
        <dbReference type="EMBL" id="MDM8562535.1"/>
    </source>
</evidence>
<dbReference type="GO" id="GO:0004633">
    <property type="term" value="F:phosphopantothenoylcysteine decarboxylase activity"/>
    <property type="evidence" value="ECO:0007669"/>
    <property type="project" value="UniProtKB-EC"/>
</dbReference>
<keyword evidence="5" id="KW-0436">Ligase</keyword>
<feature type="domain" description="DNA/pantothenate metabolism flavoprotein C-terminal" evidence="4">
    <location>
        <begin position="138"/>
        <end position="346"/>
    </location>
</feature>
<accession>A0ABT7VS79</accession>
<proteinExistence type="inferred from homology"/>
<dbReference type="PANTHER" id="PTHR14359">
    <property type="entry name" value="HOMO-OLIGOMERIC FLAVIN CONTAINING CYS DECARBOXYLASE FAMILY"/>
    <property type="match status" value="1"/>
</dbReference>
<name>A0ABT7VS79_9GAMM</name>
<dbReference type="SUPFAM" id="SSF102645">
    <property type="entry name" value="CoaB-like"/>
    <property type="match status" value="1"/>
</dbReference>
<dbReference type="InterPro" id="IPR007085">
    <property type="entry name" value="DNA/pantothenate-metab_flavo_C"/>
</dbReference>
<evidence type="ECO:0000259" key="4">
    <source>
        <dbReference type="Pfam" id="PF04127"/>
    </source>
</evidence>
<dbReference type="EC" id="4.1.1.36" evidence="5"/>
<dbReference type="Pfam" id="PF04127">
    <property type="entry name" value="DFP"/>
    <property type="match status" value="1"/>
</dbReference>
<dbReference type="PANTHER" id="PTHR14359:SF6">
    <property type="entry name" value="PHOSPHOPANTOTHENOYLCYSTEINE DECARBOXYLASE"/>
    <property type="match status" value="1"/>
</dbReference>
<comment type="caution">
    <text evidence="5">The sequence shown here is derived from an EMBL/GenBank/DDBJ whole genome shotgun (WGS) entry which is preliminary data.</text>
</comment>
<reference evidence="5" key="1">
    <citation type="submission" date="2023-06" db="EMBL/GenBank/DDBJ databases">
        <title>Uncultivated large filamentous bacteria from sulfidic sediments reveal new species and different genomic features in energy metabolism and defense.</title>
        <authorList>
            <person name="Fonseca A."/>
        </authorList>
    </citation>
    <scope>NUCLEOTIDE SEQUENCE</scope>
    <source>
        <strain evidence="5">HSG4</strain>
    </source>
</reference>
<dbReference type="HAMAP" id="MF_02225">
    <property type="entry name" value="CoaBC"/>
    <property type="match status" value="1"/>
</dbReference>
<evidence type="ECO:0000313" key="6">
    <source>
        <dbReference type="Proteomes" id="UP001171945"/>
    </source>
</evidence>
<feature type="domain" description="Flavoprotein" evidence="3">
    <location>
        <begin position="22"/>
        <end position="129"/>
    </location>
</feature>
<dbReference type="GO" id="GO:0004632">
    <property type="term" value="F:phosphopantothenate--cysteine ligase activity"/>
    <property type="evidence" value="ECO:0007669"/>
    <property type="project" value="UniProtKB-EC"/>
</dbReference>
<evidence type="ECO:0000259" key="3">
    <source>
        <dbReference type="Pfam" id="PF02441"/>
    </source>
</evidence>
<keyword evidence="1" id="KW-0210">Decarboxylase</keyword>
<dbReference type="Gene3D" id="3.40.50.1950">
    <property type="entry name" value="Flavin prenyltransferase-like"/>
    <property type="match status" value="1"/>
</dbReference>
<dbReference type="Pfam" id="PF02441">
    <property type="entry name" value="Flavoprotein"/>
    <property type="match status" value="1"/>
</dbReference>
<evidence type="ECO:0000256" key="1">
    <source>
        <dbReference type="ARBA" id="ARBA00022793"/>
    </source>
</evidence>
<feature type="non-terminal residue" evidence="5">
    <location>
        <position position="1"/>
    </location>
</feature>
<dbReference type="InterPro" id="IPR036551">
    <property type="entry name" value="Flavin_trans-like"/>
</dbReference>
<organism evidence="5 6">
    <name type="scientific">Candidatus Marithioploca araucensis</name>
    <dbReference type="NCBI Taxonomy" id="70273"/>
    <lineage>
        <taxon>Bacteria</taxon>
        <taxon>Pseudomonadati</taxon>
        <taxon>Pseudomonadota</taxon>
        <taxon>Gammaproteobacteria</taxon>
        <taxon>Thiotrichales</taxon>
        <taxon>Thiotrichaceae</taxon>
        <taxon>Candidatus Marithioploca</taxon>
    </lineage>
</organism>
<keyword evidence="6" id="KW-1185">Reference proteome</keyword>
<dbReference type="Proteomes" id="UP001171945">
    <property type="component" value="Unassembled WGS sequence"/>
</dbReference>